<dbReference type="EMBL" id="BMKW01000022">
    <property type="protein sequence ID" value="GGJ42118.1"/>
    <property type="molecule type" value="Genomic_DNA"/>
</dbReference>
<dbReference type="Gene3D" id="3.40.50.720">
    <property type="entry name" value="NAD(P)-binding Rossmann-like Domain"/>
    <property type="match status" value="1"/>
</dbReference>
<sequence length="273" mass="28306">MPDGSALVERMAALAGRGEPHVLATVVETMGSTSAHAGDKALINAAGTVLAGWVGGGCAESTVRQAALDCLADGTPRLIGLDLDDEVLGVGMPCGGTMRVFVEAFLPPPGLWLVGHGRVVESLSRFGVELGFRVIVSDTPAPDAARYPGAAGLIGDDYQFARLQPQHGDAVVIATQHKGDHLSAVRALRSPAGCVAIIASRKRAGLMRDFLRVEGFSGDELARLRAPAGLDIWAHTPEEIALSIIGEIVMRRRGGHGGPRRGATTAPAMAETG</sequence>
<dbReference type="InterPro" id="IPR027051">
    <property type="entry name" value="XdhC_Rossmann_dom"/>
</dbReference>
<evidence type="ECO:0000259" key="1">
    <source>
        <dbReference type="Pfam" id="PF02625"/>
    </source>
</evidence>
<protein>
    <submittedName>
        <fullName evidence="3">Dehydrogenase</fullName>
    </submittedName>
</protein>
<reference evidence="3" key="2">
    <citation type="submission" date="2020-09" db="EMBL/GenBank/DDBJ databases">
        <authorList>
            <person name="Sun Q."/>
            <person name="Zhou Y."/>
        </authorList>
    </citation>
    <scope>NUCLEOTIDE SEQUENCE</scope>
    <source>
        <strain evidence="3">CGMCC 1.3617</strain>
    </source>
</reference>
<evidence type="ECO:0000259" key="2">
    <source>
        <dbReference type="Pfam" id="PF13478"/>
    </source>
</evidence>
<dbReference type="InterPro" id="IPR052698">
    <property type="entry name" value="MoCofactor_Util/Proc"/>
</dbReference>
<dbReference type="PANTHER" id="PTHR30388:SF6">
    <property type="entry name" value="XANTHINE DEHYDROGENASE SUBUNIT A-RELATED"/>
    <property type="match status" value="1"/>
</dbReference>
<accession>A0A917L6I9</accession>
<dbReference type="Pfam" id="PF13478">
    <property type="entry name" value="XdhC_C"/>
    <property type="match status" value="1"/>
</dbReference>
<name>A0A917L6I9_9PROT</name>
<dbReference type="AlphaFoldDB" id="A0A917L6I9"/>
<organism evidence="3 4">
    <name type="scientific">Neoroseomonas lacus</name>
    <dbReference type="NCBI Taxonomy" id="287609"/>
    <lineage>
        <taxon>Bacteria</taxon>
        <taxon>Pseudomonadati</taxon>
        <taxon>Pseudomonadota</taxon>
        <taxon>Alphaproteobacteria</taxon>
        <taxon>Acetobacterales</taxon>
        <taxon>Acetobacteraceae</taxon>
        <taxon>Neoroseomonas</taxon>
    </lineage>
</organism>
<feature type="domain" description="XdhC Rossmann" evidence="2">
    <location>
        <begin position="111"/>
        <end position="248"/>
    </location>
</feature>
<feature type="domain" description="XdhC- CoxI" evidence="1">
    <location>
        <begin position="16"/>
        <end position="79"/>
    </location>
</feature>
<dbReference type="Proteomes" id="UP000661507">
    <property type="component" value="Unassembled WGS sequence"/>
</dbReference>
<evidence type="ECO:0000313" key="3">
    <source>
        <dbReference type="EMBL" id="GGJ42118.1"/>
    </source>
</evidence>
<keyword evidence="4" id="KW-1185">Reference proteome</keyword>
<dbReference type="RefSeq" id="WP_188973316.1">
    <property type="nucleotide sequence ID" value="NZ_BMKW01000022.1"/>
</dbReference>
<reference evidence="3" key="1">
    <citation type="journal article" date="2014" name="Int. J. Syst. Evol. Microbiol.">
        <title>Complete genome sequence of Corynebacterium casei LMG S-19264T (=DSM 44701T), isolated from a smear-ripened cheese.</title>
        <authorList>
            <consortium name="US DOE Joint Genome Institute (JGI-PGF)"/>
            <person name="Walter F."/>
            <person name="Albersmeier A."/>
            <person name="Kalinowski J."/>
            <person name="Ruckert C."/>
        </authorList>
    </citation>
    <scope>NUCLEOTIDE SEQUENCE</scope>
    <source>
        <strain evidence="3">CGMCC 1.3617</strain>
    </source>
</reference>
<gene>
    <name evidence="3" type="ORF">GCM10011320_57120</name>
</gene>
<dbReference type="InterPro" id="IPR003777">
    <property type="entry name" value="XdhC_CoxI"/>
</dbReference>
<dbReference type="Pfam" id="PF02625">
    <property type="entry name" value="XdhC_CoxI"/>
    <property type="match status" value="1"/>
</dbReference>
<comment type="caution">
    <text evidence="3">The sequence shown here is derived from an EMBL/GenBank/DDBJ whole genome shotgun (WGS) entry which is preliminary data.</text>
</comment>
<evidence type="ECO:0000313" key="4">
    <source>
        <dbReference type="Proteomes" id="UP000661507"/>
    </source>
</evidence>
<proteinExistence type="predicted"/>
<dbReference type="PANTHER" id="PTHR30388">
    <property type="entry name" value="ALDEHYDE OXIDOREDUCTASE MOLYBDENUM COFACTOR ASSEMBLY PROTEIN"/>
    <property type="match status" value="1"/>
</dbReference>